<name>A0ABR2KCY0_9EUKA</name>
<reference evidence="2 3" key="1">
    <citation type="submission" date="2024-04" db="EMBL/GenBank/DDBJ databases">
        <title>Tritrichomonas musculus Genome.</title>
        <authorList>
            <person name="Alves-Ferreira E."/>
            <person name="Grigg M."/>
            <person name="Lorenzi H."/>
            <person name="Galac M."/>
        </authorList>
    </citation>
    <scope>NUCLEOTIDE SEQUENCE [LARGE SCALE GENOMIC DNA]</scope>
    <source>
        <strain evidence="2 3">EAF2021</strain>
    </source>
</reference>
<dbReference type="Proteomes" id="UP001470230">
    <property type="component" value="Unassembled WGS sequence"/>
</dbReference>
<proteinExistence type="predicted"/>
<feature type="domain" description="DUF4440" evidence="1">
    <location>
        <begin position="8"/>
        <end position="113"/>
    </location>
</feature>
<evidence type="ECO:0000259" key="1">
    <source>
        <dbReference type="Pfam" id="PF14534"/>
    </source>
</evidence>
<organism evidence="2 3">
    <name type="scientific">Tritrichomonas musculus</name>
    <dbReference type="NCBI Taxonomy" id="1915356"/>
    <lineage>
        <taxon>Eukaryota</taxon>
        <taxon>Metamonada</taxon>
        <taxon>Parabasalia</taxon>
        <taxon>Tritrichomonadida</taxon>
        <taxon>Tritrichomonadidae</taxon>
        <taxon>Tritrichomonas</taxon>
    </lineage>
</organism>
<evidence type="ECO:0000313" key="2">
    <source>
        <dbReference type="EMBL" id="KAK8888934.1"/>
    </source>
</evidence>
<gene>
    <name evidence="2" type="ORF">M9Y10_033675</name>
</gene>
<sequence length="123" mass="13924">MSDTVQLAKCFDDLVQGMVNGDPKIMDPVMSDSIELFHANGDKQTKKEWLEIVEKKVITYHSGETTYLEITINGNSAELKAKTRLDVTSPDHPRSTFEMAQTITAEKIDGKWKFTKCRPDCLK</sequence>
<dbReference type="InterPro" id="IPR032710">
    <property type="entry name" value="NTF2-like_dom_sf"/>
</dbReference>
<keyword evidence="3" id="KW-1185">Reference proteome</keyword>
<dbReference type="InterPro" id="IPR027843">
    <property type="entry name" value="DUF4440"/>
</dbReference>
<accession>A0ABR2KCY0</accession>
<evidence type="ECO:0000313" key="3">
    <source>
        <dbReference type="Proteomes" id="UP001470230"/>
    </source>
</evidence>
<dbReference type="Gene3D" id="3.10.450.50">
    <property type="match status" value="1"/>
</dbReference>
<dbReference type="EMBL" id="JAPFFF010000005">
    <property type="protein sequence ID" value="KAK8888934.1"/>
    <property type="molecule type" value="Genomic_DNA"/>
</dbReference>
<protein>
    <recommendedName>
        <fullName evidence="1">DUF4440 domain-containing protein</fullName>
    </recommendedName>
</protein>
<dbReference type="Pfam" id="PF14534">
    <property type="entry name" value="DUF4440"/>
    <property type="match status" value="1"/>
</dbReference>
<comment type="caution">
    <text evidence="2">The sequence shown here is derived from an EMBL/GenBank/DDBJ whole genome shotgun (WGS) entry which is preliminary data.</text>
</comment>
<dbReference type="SUPFAM" id="SSF54427">
    <property type="entry name" value="NTF2-like"/>
    <property type="match status" value="1"/>
</dbReference>